<reference evidence="2" key="2">
    <citation type="submission" date="2022-01" db="EMBL/GenBank/DDBJ databases">
        <authorList>
            <person name="Yamashiro T."/>
            <person name="Shiraishi A."/>
            <person name="Satake H."/>
            <person name="Nakayama K."/>
        </authorList>
    </citation>
    <scope>NUCLEOTIDE SEQUENCE</scope>
</reference>
<feature type="compositionally biased region" description="Low complexity" evidence="1">
    <location>
        <begin position="97"/>
        <end position="108"/>
    </location>
</feature>
<feature type="region of interest" description="Disordered" evidence="1">
    <location>
        <begin position="90"/>
        <end position="118"/>
    </location>
</feature>
<sequence length="193" mass="21735">MQNQIGQMEEIFQERQSCVLSSNTDPRTELNVITSMDGLTLDGSFIPNSLVYRRKEQSTGEHNNPTRRADHFVYGIDIVNSLCDNFPIENNSMSGNPTPSSDSVVESPSPSPIPYKDSDSLVEDTDTLLSHFDNSPPEYETFSFDIEEKSSGSTTTRLIILFGFDVFVDDDHIKEMSSGQYHCLLVIFLFPYI</sequence>
<keyword evidence="3" id="KW-1185">Reference proteome</keyword>
<proteinExistence type="predicted"/>
<comment type="caution">
    <text evidence="2">The sequence shown here is derived from an EMBL/GenBank/DDBJ whole genome shotgun (WGS) entry which is preliminary data.</text>
</comment>
<name>A0ABQ5AME0_9ASTR</name>
<accession>A0ABQ5AME0</accession>
<evidence type="ECO:0000313" key="3">
    <source>
        <dbReference type="Proteomes" id="UP001151760"/>
    </source>
</evidence>
<protein>
    <submittedName>
        <fullName evidence="2">Uncharacterized protein</fullName>
    </submittedName>
</protein>
<evidence type="ECO:0000313" key="2">
    <source>
        <dbReference type="EMBL" id="GJT03850.1"/>
    </source>
</evidence>
<dbReference type="EMBL" id="BQNB010012462">
    <property type="protein sequence ID" value="GJT03850.1"/>
    <property type="molecule type" value="Genomic_DNA"/>
</dbReference>
<evidence type="ECO:0000256" key="1">
    <source>
        <dbReference type="SAM" id="MobiDB-lite"/>
    </source>
</evidence>
<gene>
    <name evidence="2" type="ORF">Tco_0838312</name>
</gene>
<reference evidence="2" key="1">
    <citation type="journal article" date="2022" name="Int. J. Mol. Sci.">
        <title>Draft Genome of Tanacetum Coccineum: Genomic Comparison of Closely Related Tanacetum-Family Plants.</title>
        <authorList>
            <person name="Yamashiro T."/>
            <person name="Shiraishi A."/>
            <person name="Nakayama K."/>
            <person name="Satake H."/>
        </authorList>
    </citation>
    <scope>NUCLEOTIDE SEQUENCE</scope>
</reference>
<organism evidence="2 3">
    <name type="scientific">Tanacetum coccineum</name>
    <dbReference type="NCBI Taxonomy" id="301880"/>
    <lineage>
        <taxon>Eukaryota</taxon>
        <taxon>Viridiplantae</taxon>
        <taxon>Streptophyta</taxon>
        <taxon>Embryophyta</taxon>
        <taxon>Tracheophyta</taxon>
        <taxon>Spermatophyta</taxon>
        <taxon>Magnoliopsida</taxon>
        <taxon>eudicotyledons</taxon>
        <taxon>Gunneridae</taxon>
        <taxon>Pentapetalae</taxon>
        <taxon>asterids</taxon>
        <taxon>campanulids</taxon>
        <taxon>Asterales</taxon>
        <taxon>Asteraceae</taxon>
        <taxon>Asteroideae</taxon>
        <taxon>Anthemideae</taxon>
        <taxon>Anthemidinae</taxon>
        <taxon>Tanacetum</taxon>
    </lineage>
</organism>
<dbReference type="Proteomes" id="UP001151760">
    <property type="component" value="Unassembled WGS sequence"/>
</dbReference>